<feature type="region of interest" description="Disordered" evidence="2">
    <location>
        <begin position="68"/>
        <end position="96"/>
    </location>
</feature>
<dbReference type="GO" id="GO:0000398">
    <property type="term" value="P:mRNA splicing, via spliceosome"/>
    <property type="evidence" value="ECO:0007669"/>
    <property type="project" value="TreeGrafter"/>
</dbReference>
<evidence type="ECO:0000313" key="4">
    <source>
        <dbReference type="Proteomes" id="UP000186594"/>
    </source>
</evidence>
<feature type="compositionally biased region" description="Basic and acidic residues" evidence="2">
    <location>
        <begin position="187"/>
        <end position="196"/>
    </location>
</feature>
<dbReference type="InterPro" id="IPR018609">
    <property type="entry name" value="Bud13"/>
</dbReference>
<organism evidence="3 4">
    <name type="scientific">Neolecta irregularis (strain DAH-3)</name>
    <dbReference type="NCBI Taxonomy" id="1198029"/>
    <lineage>
        <taxon>Eukaryota</taxon>
        <taxon>Fungi</taxon>
        <taxon>Dikarya</taxon>
        <taxon>Ascomycota</taxon>
        <taxon>Taphrinomycotina</taxon>
        <taxon>Neolectales</taxon>
        <taxon>Neolectaceae</taxon>
        <taxon>Neolecta</taxon>
    </lineage>
</organism>
<keyword evidence="4" id="KW-1185">Reference proteome</keyword>
<feature type="region of interest" description="Disordered" evidence="2">
    <location>
        <begin position="1"/>
        <end position="33"/>
    </location>
</feature>
<feature type="compositionally biased region" description="Basic and acidic residues" evidence="2">
    <location>
        <begin position="168"/>
        <end position="180"/>
    </location>
</feature>
<comment type="caution">
    <text evidence="3">The sequence shown here is derived from an EMBL/GenBank/DDBJ whole genome shotgun (WGS) entry which is preliminary data.</text>
</comment>
<dbReference type="GO" id="GO:0000974">
    <property type="term" value="C:Prp19 complex"/>
    <property type="evidence" value="ECO:0007669"/>
    <property type="project" value="EnsemblFungi"/>
</dbReference>
<dbReference type="Pfam" id="PF09736">
    <property type="entry name" value="Bud13"/>
    <property type="match status" value="1"/>
</dbReference>
<evidence type="ECO:0000313" key="3">
    <source>
        <dbReference type="EMBL" id="OLL27097.1"/>
    </source>
</evidence>
<comment type="similarity">
    <text evidence="1">Belongs to the CWC26 family.</text>
</comment>
<dbReference type="PANTHER" id="PTHR31809">
    <property type="entry name" value="BUD13 HOMOLOG"/>
    <property type="match status" value="1"/>
</dbReference>
<dbReference type="EMBL" id="LXFE01000122">
    <property type="protein sequence ID" value="OLL27097.1"/>
    <property type="molecule type" value="Genomic_DNA"/>
</dbReference>
<feature type="compositionally biased region" description="Polar residues" evidence="2">
    <location>
        <begin position="113"/>
        <end position="122"/>
    </location>
</feature>
<feature type="region of interest" description="Disordered" evidence="2">
    <location>
        <begin position="111"/>
        <end position="146"/>
    </location>
</feature>
<evidence type="ECO:0000256" key="1">
    <source>
        <dbReference type="ARBA" id="ARBA00011069"/>
    </source>
</evidence>
<proteinExistence type="inferred from homology"/>
<evidence type="ECO:0000256" key="2">
    <source>
        <dbReference type="SAM" id="MobiDB-lite"/>
    </source>
</evidence>
<gene>
    <name evidence="3" type="ORF">NEOLI_000810</name>
</gene>
<dbReference type="OMA" id="GDVQRQE"/>
<feature type="compositionally biased region" description="Basic and acidic residues" evidence="2">
    <location>
        <begin position="124"/>
        <end position="135"/>
    </location>
</feature>
<reference evidence="3 4" key="1">
    <citation type="submission" date="2016-04" db="EMBL/GenBank/DDBJ databases">
        <title>Evolutionary innovation and constraint leading to complex multicellularity in the Ascomycota.</title>
        <authorList>
            <person name="Cisse O."/>
            <person name="Nguyen A."/>
            <person name="Hewitt D.A."/>
            <person name="Jedd G."/>
            <person name="Stajich J.E."/>
        </authorList>
    </citation>
    <scope>NUCLEOTIDE SEQUENCE [LARGE SCALE GENOMIC DNA]</scope>
    <source>
        <strain evidence="3 4">DAH-3</strain>
    </source>
</reference>
<feature type="region of interest" description="Disordered" evidence="2">
    <location>
        <begin position="229"/>
        <end position="254"/>
    </location>
</feature>
<dbReference type="GO" id="GO:0005684">
    <property type="term" value="C:U2-type spliceosomal complex"/>
    <property type="evidence" value="ECO:0007669"/>
    <property type="project" value="EnsemblFungi"/>
</dbReference>
<dbReference type="PANTHER" id="PTHR31809:SF0">
    <property type="entry name" value="BUD13 HOMOLOG"/>
    <property type="match status" value="1"/>
</dbReference>
<dbReference type="AlphaFoldDB" id="A0A1U7LWP9"/>
<sequence>MSLADYLAKNYLTKDDPKKKKRRKKEEESALRIDDNEAMGWEVVHSGGQDDVEDAVVLENALDSANPKSFAAAERSNWETVQESQKIADDEQPEIVGQDTDELRTVMGLHTAEQVSRNLAQQQDEDRRRYMKEDPTMNGRGAETIYRDATGRRVDVALQRAEARKKLEAEEARKKKEKELGMGVVQQREKEERRKQLQEIKAVPFARTVDDIVMNEELKSRERWNDPAASFLSTKGKTKDGKANTESTFKGASMPNRFGVLPGYRWDGVDRSNGFEKQYFTKQNEVKLREEAAYGWSTEDM</sequence>
<dbReference type="GO" id="GO:0003723">
    <property type="term" value="F:RNA binding"/>
    <property type="evidence" value="ECO:0007669"/>
    <property type="project" value="TreeGrafter"/>
</dbReference>
<dbReference type="InterPro" id="IPR051112">
    <property type="entry name" value="CWC26_splicing_factor"/>
</dbReference>
<accession>A0A1U7LWP9</accession>
<dbReference type="STRING" id="1198029.A0A1U7LWP9"/>
<dbReference type="GO" id="GO:0070274">
    <property type="term" value="C:RES complex"/>
    <property type="evidence" value="ECO:0007669"/>
    <property type="project" value="TreeGrafter"/>
</dbReference>
<protein>
    <submittedName>
        <fullName evidence="3">Pre-mRNA-splicing factor cwc26</fullName>
    </submittedName>
</protein>
<feature type="region of interest" description="Disordered" evidence="2">
    <location>
        <begin position="168"/>
        <end position="196"/>
    </location>
</feature>
<name>A0A1U7LWP9_NEOID</name>
<dbReference type="OrthoDB" id="6022at2759"/>
<dbReference type="Proteomes" id="UP000186594">
    <property type="component" value="Unassembled WGS sequence"/>
</dbReference>